<keyword evidence="3" id="KW-0597">Phosphoprotein</keyword>
<dbReference type="Pfam" id="PF13193">
    <property type="entry name" value="AMP-binding_C"/>
    <property type="match status" value="1"/>
</dbReference>
<evidence type="ECO:0000256" key="3">
    <source>
        <dbReference type="ARBA" id="ARBA00022553"/>
    </source>
</evidence>
<dbReference type="SUPFAM" id="SSF47336">
    <property type="entry name" value="ACP-like"/>
    <property type="match status" value="2"/>
</dbReference>
<dbReference type="Pfam" id="PF00550">
    <property type="entry name" value="PP-binding"/>
    <property type="match status" value="2"/>
</dbReference>
<dbReference type="InterPro" id="IPR023213">
    <property type="entry name" value="CAT-like_dom_sf"/>
</dbReference>
<dbReference type="Gene3D" id="3.30.559.30">
    <property type="entry name" value="Nonribosomal peptide synthetase, condensation domain"/>
    <property type="match status" value="2"/>
</dbReference>
<dbReference type="SUPFAM" id="SSF52777">
    <property type="entry name" value="CoA-dependent acyltransferases"/>
    <property type="match status" value="4"/>
</dbReference>
<name>A0ABV9AJU6_9ACTN</name>
<sequence length="1653" mass="181319">LTANGKLDQRALPAPDQGSYALSEYVAPRTPVEEQVAAVWATALEVDRVGVHDSFFDLGGDSIRAVALVGALRAEGFDLSVRDVFDRRSVSELCELLTGRTALSADQLALVQPFELISDEDRDRLPEGVVDAYPLSQIQTGMVIEMLADEEKNHYHNCSCFRILDDAPFDFAAFRRATEEVVARHDMLRTSVHLTGCSVPMQFVHASAEARIGTHDLRDLTDEQIQAALRDFVRAERAEAFDLSTPTLMRFHAHVTDGTTWWISVTECHPIMEGWSYHSLLMELLGCYRQIRDGGSPEPHEPPAVRFVDSIAGELASLASEDDRAYWRRVTSEYEKFTLPTAWGDGSGAPRVKHHVQVSWEDLEPALRALATRARASLKSVMLAAYGKVMSQLTDAKDFHAGLVFDVRPEVTGADRVYGMYLNTLPLAVDRMPGTWLELVRNTFTREVEAWEHRRHPLPAVQRETGNKQLIDVFFNYQDFRQVDASLVDDSVGIDDSPTEFPLTISSRVKHIFLTADSWSLTLEHTERIGVMFRAVLEAMAADAEGDARVPLIPAEERRRLVGEWAANPTAPVTRTVPELFEEQAALTPGACAVVSGDERLTYAELDARANRLAHRLRELGVAPESVVAVLLDRGADLVTGLLAVWKAGGAYVPMDPVFPSERVAHMLDDASAGVLLTTSAYEERAGDGFAGHTLLLDRDREELDTRPATRPERVDDLDRLAYVIYTSGSTGRPKGVLVPHRGLVNHVRWAVEELTTAGEGGAPLFSSVAFDLVVPNLWAPLLAGQRVHAVPQDCDLGELGGTLAAHAPYSFVKLTPAHLEVLTQQLSPEQAQQLAPLLVVAGEAFRRQVVQAWQSLAPGTRLVNEYGPTENSVGTCVWPVPGTSEDGCLPDVMPIGGPLPGVRMYVLDDRLEPVPTGVTGELYVGGTGVARGYLAHPQLTASRFVPDPYGDPGDRLYRSGDLVRVLPDGNVEFLGRGDGQVKIRGYRVELGEIEAALGDHPRVTDARVVLREQDQGELRLVAYLVPAGETPVDAAELHTFLGCTLPEYMVPTAFVPLEAIPLNANGKLDRQALPDPGEDAYAQTEYTAPRTPLEERVAAVWSDVLGSGRIGVDDDFFDLGGDSIRAVALIGALRGEGFDVAVRDVFAHRTIAGLCRLLSGRSQLSAGAQKFTAPYELVTEADRKRLPDGVVDAYPLSLVQTGMLVETLADEEQNNYHNVNVYRVHDEEPFDFEAFEEAVGILVARHETLRTSVALTGYSRPMQFVHAHADVPAELRDLTGLSQEQQRQNMLAYVADERTRVFDLSAQAPLLRVAAHILGDGQWLCTFTQSHAIMDGWSNQLFLVDLVHVYRRLRAGLEPEPYQAPAVRFADSVAAELAALDSAEDKDYWERLVAEHTKAGVPDGWHGDLAAPAEVVRAGVHFDDLTDRLRALAASAKVPVKSVLVAAFMKVMGQLTDEPAYHAGLVTHSRLEEPGADRVYGTYLNTVPFPADRTARTWRELVRQVSDREIEAWPHRHFPMPGMPQHGGGRLVDVFFSYLDFHRMDSEEAEDGWGFNDAPNEFALTVTALGGTLSLRSHTHHLSQEHADRIAGMFRAVLEAMAADADGDARAVRLPAGEEELLLAAGAAVSSSVVSETVHELFEGQVVRDPGA</sequence>
<protein>
    <submittedName>
        <fullName evidence="5">Amino acid adenylation domain-containing protein</fullName>
    </submittedName>
</protein>
<proteinExistence type="predicted"/>
<dbReference type="InterPro" id="IPR009081">
    <property type="entry name" value="PP-bd_ACP"/>
</dbReference>
<dbReference type="InterPro" id="IPR010071">
    <property type="entry name" value="AA_adenyl_dom"/>
</dbReference>
<dbReference type="InterPro" id="IPR036736">
    <property type="entry name" value="ACP-like_sf"/>
</dbReference>
<dbReference type="SMART" id="SM00823">
    <property type="entry name" value="PKS_PP"/>
    <property type="match status" value="2"/>
</dbReference>
<organism evidence="5 6">
    <name type="scientific">Streptomyces ovatisporus</name>
    <dbReference type="NCBI Taxonomy" id="1128682"/>
    <lineage>
        <taxon>Bacteria</taxon>
        <taxon>Bacillati</taxon>
        <taxon>Actinomycetota</taxon>
        <taxon>Actinomycetes</taxon>
        <taxon>Kitasatosporales</taxon>
        <taxon>Streptomycetaceae</taxon>
        <taxon>Streptomyces</taxon>
    </lineage>
</organism>
<dbReference type="InterPro" id="IPR025110">
    <property type="entry name" value="AMP-bd_C"/>
</dbReference>
<dbReference type="PANTHER" id="PTHR45527">
    <property type="entry name" value="NONRIBOSOMAL PEPTIDE SYNTHETASE"/>
    <property type="match status" value="1"/>
</dbReference>
<dbReference type="Proteomes" id="UP001595997">
    <property type="component" value="Unassembled WGS sequence"/>
</dbReference>
<dbReference type="RefSeq" id="WP_386452902.1">
    <property type="nucleotide sequence ID" value="NZ_JBHSFH010000019.1"/>
</dbReference>
<dbReference type="SUPFAM" id="SSF56801">
    <property type="entry name" value="Acetyl-CoA synthetase-like"/>
    <property type="match status" value="1"/>
</dbReference>
<dbReference type="PROSITE" id="PS00455">
    <property type="entry name" value="AMP_BINDING"/>
    <property type="match status" value="1"/>
</dbReference>
<dbReference type="PROSITE" id="PS00012">
    <property type="entry name" value="PHOSPHOPANTETHEINE"/>
    <property type="match status" value="2"/>
</dbReference>
<reference evidence="6" key="1">
    <citation type="journal article" date="2019" name="Int. J. Syst. Evol. Microbiol.">
        <title>The Global Catalogue of Microorganisms (GCM) 10K type strain sequencing project: providing services to taxonomists for standard genome sequencing and annotation.</title>
        <authorList>
            <consortium name="The Broad Institute Genomics Platform"/>
            <consortium name="The Broad Institute Genome Sequencing Center for Infectious Disease"/>
            <person name="Wu L."/>
            <person name="Ma J."/>
        </authorList>
    </citation>
    <scope>NUCLEOTIDE SEQUENCE [LARGE SCALE GENOMIC DNA]</scope>
    <source>
        <strain evidence="6">CGMCC 4.7357</strain>
    </source>
</reference>
<feature type="non-terminal residue" evidence="5">
    <location>
        <position position="1653"/>
    </location>
</feature>
<accession>A0ABV9AJU6</accession>
<gene>
    <name evidence="5" type="ORF">ACFPA8_27470</name>
</gene>
<dbReference type="EMBL" id="JBHSFH010000019">
    <property type="protein sequence ID" value="MFC4497876.1"/>
    <property type="molecule type" value="Genomic_DNA"/>
</dbReference>
<feature type="domain" description="Carrier" evidence="4">
    <location>
        <begin position="1089"/>
        <end position="1163"/>
    </location>
</feature>
<dbReference type="InterPro" id="IPR000873">
    <property type="entry name" value="AMP-dep_synth/lig_dom"/>
</dbReference>
<dbReference type="InterPro" id="IPR001242">
    <property type="entry name" value="Condensation_dom"/>
</dbReference>
<evidence type="ECO:0000313" key="5">
    <source>
        <dbReference type="EMBL" id="MFC4497876.1"/>
    </source>
</evidence>
<comment type="caution">
    <text evidence="5">The sequence shown here is derived from an EMBL/GenBank/DDBJ whole genome shotgun (WGS) entry which is preliminary data.</text>
</comment>
<dbReference type="Gene3D" id="3.40.50.980">
    <property type="match status" value="2"/>
</dbReference>
<dbReference type="NCBIfam" id="TIGR01733">
    <property type="entry name" value="AA-adenyl-dom"/>
    <property type="match status" value="1"/>
</dbReference>
<dbReference type="InterPro" id="IPR020845">
    <property type="entry name" value="AMP-binding_CS"/>
</dbReference>
<dbReference type="Gene3D" id="3.30.300.30">
    <property type="match status" value="1"/>
</dbReference>
<dbReference type="Gene3D" id="3.30.559.10">
    <property type="entry name" value="Chloramphenicol acetyltransferase-like domain"/>
    <property type="match status" value="2"/>
</dbReference>
<feature type="domain" description="Carrier" evidence="4">
    <location>
        <begin position="27"/>
        <end position="101"/>
    </location>
</feature>
<dbReference type="Pfam" id="PF00501">
    <property type="entry name" value="AMP-binding"/>
    <property type="match status" value="1"/>
</dbReference>
<dbReference type="PANTHER" id="PTHR45527:SF1">
    <property type="entry name" value="FATTY ACID SYNTHASE"/>
    <property type="match status" value="1"/>
</dbReference>
<dbReference type="InterPro" id="IPR006162">
    <property type="entry name" value="Ppantetheine_attach_site"/>
</dbReference>
<evidence type="ECO:0000259" key="4">
    <source>
        <dbReference type="PROSITE" id="PS50075"/>
    </source>
</evidence>
<evidence type="ECO:0000256" key="2">
    <source>
        <dbReference type="ARBA" id="ARBA00022450"/>
    </source>
</evidence>
<keyword evidence="2" id="KW-0596">Phosphopantetheine</keyword>
<dbReference type="InterPro" id="IPR045851">
    <property type="entry name" value="AMP-bd_C_sf"/>
</dbReference>
<dbReference type="Gene3D" id="2.30.38.10">
    <property type="entry name" value="Luciferase, Domain 3"/>
    <property type="match status" value="1"/>
</dbReference>
<evidence type="ECO:0000256" key="1">
    <source>
        <dbReference type="ARBA" id="ARBA00001957"/>
    </source>
</evidence>
<dbReference type="Pfam" id="PF00668">
    <property type="entry name" value="Condensation"/>
    <property type="match status" value="2"/>
</dbReference>
<feature type="non-terminal residue" evidence="5">
    <location>
        <position position="1"/>
    </location>
</feature>
<dbReference type="PROSITE" id="PS50075">
    <property type="entry name" value="CARRIER"/>
    <property type="match status" value="2"/>
</dbReference>
<dbReference type="CDD" id="cd05930">
    <property type="entry name" value="A_NRPS"/>
    <property type="match status" value="1"/>
</dbReference>
<dbReference type="Gene3D" id="1.10.1200.10">
    <property type="entry name" value="ACP-like"/>
    <property type="match status" value="2"/>
</dbReference>
<evidence type="ECO:0000313" key="6">
    <source>
        <dbReference type="Proteomes" id="UP001595997"/>
    </source>
</evidence>
<dbReference type="InterPro" id="IPR020806">
    <property type="entry name" value="PKS_PP-bd"/>
</dbReference>
<keyword evidence="6" id="KW-1185">Reference proteome</keyword>
<comment type="cofactor">
    <cofactor evidence="1">
        <name>pantetheine 4'-phosphate</name>
        <dbReference type="ChEBI" id="CHEBI:47942"/>
    </cofactor>
</comment>